<evidence type="ECO:0000313" key="1">
    <source>
        <dbReference type="EMBL" id="KAF2705483.1"/>
    </source>
</evidence>
<dbReference type="EMBL" id="MU005778">
    <property type="protein sequence ID" value="KAF2705483.1"/>
    <property type="molecule type" value="Genomic_DNA"/>
</dbReference>
<dbReference type="OrthoDB" id="3777101at2759"/>
<accession>A0A6G1JYR1</accession>
<name>A0A6G1JYR1_9PLEO</name>
<protein>
    <submittedName>
        <fullName evidence="1">Uncharacterized protein</fullName>
    </submittedName>
</protein>
<reference evidence="1" key="1">
    <citation type="journal article" date="2020" name="Stud. Mycol.">
        <title>101 Dothideomycetes genomes: a test case for predicting lifestyles and emergence of pathogens.</title>
        <authorList>
            <person name="Haridas S."/>
            <person name="Albert R."/>
            <person name="Binder M."/>
            <person name="Bloem J."/>
            <person name="Labutti K."/>
            <person name="Salamov A."/>
            <person name="Andreopoulos B."/>
            <person name="Baker S."/>
            <person name="Barry K."/>
            <person name="Bills G."/>
            <person name="Bluhm B."/>
            <person name="Cannon C."/>
            <person name="Castanera R."/>
            <person name="Culley D."/>
            <person name="Daum C."/>
            <person name="Ezra D."/>
            <person name="Gonzalez J."/>
            <person name="Henrissat B."/>
            <person name="Kuo A."/>
            <person name="Liang C."/>
            <person name="Lipzen A."/>
            <person name="Lutzoni F."/>
            <person name="Magnuson J."/>
            <person name="Mondo S."/>
            <person name="Nolan M."/>
            <person name="Ohm R."/>
            <person name="Pangilinan J."/>
            <person name="Park H.-J."/>
            <person name="Ramirez L."/>
            <person name="Alfaro M."/>
            <person name="Sun H."/>
            <person name="Tritt A."/>
            <person name="Yoshinaga Y."/>
            <person name="Zwiers L.-H."/>
            <person name="Turgeon B."/>
            <person name="Goodwin S."/>
            <person name="Spatafora J."/>
            <person name="Crous P."/>
            <person name="Grigoriev I."/>
        </authorList>
    </citation>
    <scope>NUCLEOTIDE SEQUENCE</scope>
    <source>
        <strain evidence="1">CBS 279.74</strain>
    </source>
</reference>
<dbReference type="Proteomes" id="UP000799428">
    <property type="component" value="Unassembled WGS sequence"/>
</dbReference>
<keyword evidence="2" id="KW-1185">Reference proteome</keyword>
<proteinExistence type="predicted"/>
<evidence type="ECO:0000313" key="2">
    <source>
        <dbReference type="Proteomes" id="UP000799428"/>
    </source>
</evidence>
<organism evidence="1 2">
    <name type="scientific">Pleomassaria siparia CBS 279.74</name>
    <dbReference type="NCBI Taxonomy" id="1314801"/>
    <lineage>
        <taxon>Eukaryota</taxon>
        <taxon>Fungi</taxon>
        <taxon>Dikarya</taxon>
        <taxon>Ascomycota</taxon>
        <taxon>Pezizomycotina</taxon>
        <taxon>Dothideomycetes</taxon>
        <taxon>Pleosporomycetidae</taxon>
        <taxon>Pleosporales</taxon>
        <taxon>Pleomassariaceae</taxon>
        <taxon>Pleomassaria</taxon>
    </lineage>
</organism>
<gene>
    <name evidence="1" type="ORF">K504DRAFT_448549</name>
</gene>
<dbReference type="AlphaFoldDB" id="A0A6G1JYR1"/>
<sequence length="277" mass="32236">MSNSPQNGTAQPVQTYLYHKIHKKLQWIRPVFYAIFESQDEAEDFCLVEVIHHHRSRVKLGSCLSSLPDVQFYTVGYGPITQESTTGVSTRIRLAELTRERCRVGLYMIWTKLSSVLESDDVVKIQWMRTVVRPLLFIVDNDVLDKIDEDDRKIYVSQHDFIKISFANGETFILDITPDQFGRSQWLYTEDEYNLLIMESFASTTVMDADAEIEHEEENTESVFMKMILDDTMKETEDIWANSGITWSNIAEQEEDKVMLLYDAFAELAMANFLDYF</sequence>